<gene>
    <name evidence="1" type="ORF">SAMN05216593_107156</name>
</gene>
<dbReference type="STRING" id="1190415.SAMN05216593_107156"/>
<evidence type="ECO:0000313" key="2">
    <source>
        <dbReference type="Proteomes" id="UP000183983"/>
    </source>
</evidence>
<organism evidence="1 2">
    <name type="scientific">Pseudomonas asturiensis</name>
    <dbReference type="NCBI Taxonomy" id="1190415"/>
    <lineage>
        <taxon>Bacteria</taxon>
        <taxon>Pseudomonadati</taxon>
        <taxon>Pseudomonadota</taxon>
        <taxon>Gammaproteobacteria</taxon>
        <taxon>Pseudomonadales</taxon>
        <taxon>Pseudomonadaceae</taxon>
        <taxon>Pseudomonas</taxon>
    </lineage>
</organism>
<protein>
    <recommendedName>
        <fullName evidence="3">Ig-like domain (Group 2)</fullName>
    </recommendedName>
</protein>
<sequence>MAIKKKNSKKVIPTTRPFPPFIGELPDVVHKWVGVEVDLDASSTPAGPSGATYNMAGGPLPVSVTAGTTPATNQLPFVDGDAVTVELSVEGVAGIVWSDSFTARFRYIPDPRRSYFGDYRTFYIPADEVKAYAGKKLALKCIAQSPRGKLRVSNPLAFLVRGLPASDKDAGTTPGEGSVALPEPVVLEAISDTVDPDSLGTQGESRYLTVAIDYAMEPGDIVRFSMTGRDVEQKEIVFTDREVLINESSLAKRPLTITFPEEQIKPLIGGIIVLSYQVGRKGAWQRSPVKTIGIGIGPSLTGLPPFVNEVKEGRLDPASVTQSVDVHIPSAGTRVGDKLTLYWNDTSRKRPFTANTVVTQLNVDGDVSFKVPVDQVVSFNRGKVVILFYTIERGSDDGKKASYRSGDYRFFVGDEHEQRLAGSAVLTAPKVDGINAGAIDPSLLNAGVGITVPFSGTQEGDSVSVFWQTGSDAPALIGTVQVDATNVDVNLSFLAPAEAAKAALDKKVTVYYVITRQWLEGRSQKFRSQEVLFSVGVVAESGQPPAPIIKHAYEDWLDPMAVLAGETVTVQPYPSIAVGDEVRLTWLGMPGAGTPELPPQTVSDVSKPLVFTIPPSAVGWSMGAQVWVYYEITRKGRAELVTSEAAVIDVDMLGHDHLSVPVADQASWDLLDLSRPFEYVTFSLKKWPFIQAGQRIWLSLEGVDKNDAPWKVHLWIAKRVTTAQASQGIIAKIPYSRFVSVKDGSKIRVFAKVTYDGDIGPKYADHFPVLILSVQQPSLVVPVSLSILPTHMTLKASYPPEGNTPVGATAELKPQGGTVPYRFESDDASVADVSPKGVVRAMSNGEAVVAIHDAAVARVEVGVYVEGFPELYLLERGTYEECEAWAKEDGLTIPTLSDLRRVCTDPANPVDFSDISPAILWTSDTDDSQTYRTLYLPVDDLERVVDRASADLMMAYGSVIVFEAQYEESEEDDEVSDV</sequence>
<evidence type="ECO:0008006" key="3">
    <source>
        <dbReference type="Google" id="ProtNLM"/>
    </source>
</evidence>
<dbReference type="OrthoDB" id="6845417at2"/>
<name>A0A1M7NXX6_9PSED</name>
<dbReference type="EMBL" id="FRDA01000007">
    <property type="protein sequence ID" value="SHN09008.1"/>
    <property type="molecule type" value="Genomic_DNA"/>
</dbReference>
<dbReference type="RefSeq" id="WP_073167956.1">
    <property type="nucleotide sequence ID" value="NZ_FRDA01000007.1"/>
</dbReference>
<proteinExistence type="predicted"/>
<reference evidence="1 2" key="1">
    <citation type="submission" date="2016-11" db="EMBL/GenBank/DDBJ databases">
        <authorList>
            <person name="Jaros S."/>
            <person name="Januszkiewicz K."/>
            <person name="Wedrychowicz H."/>
        </authorList>
    </citation>
    <scope>NUCLEOTIDE SEQUENCE [LARGE SCALE GENOMIC DNA]</scope>
    <source>
        <strain evidence="1 2">LMG 26898</strain>
    </source>
</reference>
<dbReference type="AlphaFoldDB" id="A0A1M7NXX6"/>
<dbReference type="SUPFAM" id="SSF49373">
    <property type="entry name" value="Invasin/intimin cell-adhesion fragments"/>
    <property type="match status" value="1"/>
</dbReference>
<dbReference type="InterPro" id="IPR008964">
    <property type="entry name" value="Invasin/intimin_cell_adhesion"/>
</dbReference>
<dbReference type="Gene3D" id="2.60.40.1080">
    <property type="match status" value="1"/>
</dbReference>
<accession>A0A1M7NXX6</accession>
<evidence type="ECO:0000313" key="1">
    <source>
        <dbReference type="EMBL" id="SHN09008.1"/>
    </source>
</evidence>
<dbReference type="Proteomes" id="UP000183983">
    <property type="component" value="Unassembled WGS sequence"/>
</dbReference>